<evidence type="ECO:0000313" key="3">
    <source>
        <dbReference type="WBParaSite" id="SVE_0875300.1"/>
    </source>
</evidence>
<accession>A0A0K0FIN3</accession>
<reference evidence="3" key="2">
    <citation type="submission" date="2015-08" db="UniProtKB">
        <authorList>
            <consortium name="WormBaseParasite"/>
        </authorList>
    </citation>
    <scope>IDENTIFICATION</scope>
</reference>
<keyword evidence="1" id="KW-0732">Signal</keyword>
<dbReference type="WBParaSite" id="SVE_0875300.1">
    <property type="protein sequence ID" value="SVE_0875300.1"/>
    <property type="gene ID" value="SVE_0875300"/>
</dbReference>
<reference evidence="2" key="1">
    <citation type="submission" date="2014-07" db="EMBL/GenBank/DDBJ databases">
        <authorList>
            <person name="Martin A.A"/>
            <person name="De Silva N."/>
        </authorList>
    </citation>
    <scope>NUCLEOTIDE SEQUENCE</scope>
</reference>
<sequence>MNNLITFISISFIFFTLFCVNGEDLVTVVPKPNYDEDVSRKLVESLRNAKIDNKFDSKFDEMLNSIISKIEGKTNLDDSISFISHSIVNSSFSDEEKGTFFQELVNAATHITEDK</sequence>
<evidence type="ECO:0000256" key="1">
    <source>
        <dbReference type="SAM" id="SignalP"/>
    </source>
</evidence>
<feature type="chain" id="PRO_5005329714" evidence="1">
    <location>
        <begin position="23"/>
        <end position="115"/>
    </location>
</feature>
<keyword evidence="2" id="KW-1185">Reference proteome</keyword>
<evidence type="ECO:0000313" key="2">
    <source>
        <dbReference type="Proteomes" id="UP000035680"/>
    </source>
</evidence>
<feature type="signal peptide" evidence="1">
    <location>
        <begin position="1"/>
        <end position="22"/>
    </location>
</feature>
<dbReference type="AlphaFoldDB" id="A0A0K0FIN3"/>
<proteinExistence type="predicted"/>
<name>A0A0K0FIN3_STRVS</name>
<organism evidence="2 3">
    <name type="scientific">Strongyloides venezuelensis</name>
    <name type="common">Threadworm</name>
    <dbReference type="NCBI Taxonomy" id="75913"/>
    <lineage>
        <taxon>Eukaryota</taxon>
        <taxon>Metazoa</taxon>
        <taxon>Ecdysozoa</taxon>
        <taxon>Nematoda</taxon>
        <taxon>Chromadorea</taxon>
        <taxon>Rhabditida</taxon>
        <taxon>Tylenchina</taxon>
        <taxon>Panagrolaimomorpha</taxon>
        <taxon>Strongyloidoidea</taxon>
        <taxon>Strongyloididae</taxon>
        <taxon>Strongyloides</taxon>
    </lineage>
</organism>
<protein>
    <submittedName>
        <fullName evidence="3">Lipoprotein</fullName>
    </submittedName>
</protein>
<dbReference type="Proteomes" id="UP000035680">
    <property type="component" value="Unassembled WGS sequence"/>
</dbReference>